<dbReference type="OrthoDB" id="5244108at2"/>
<sequence>MTLSRMLIPFFAKMATSPKTRNLKRGWFEVKRRLLPSLNTVIFYHRVNDPYSLLLLQALPRFLEDFKVNLQIRFVLDLTEDANPHQDLQARYALEDAKRLAKLHDLVFPEDAELPTDEDALKATAILLKHQTRPKLLHLVTEVTGALWGCSTTTFQSAAKRYGSLKEAEARNLLAQSGAELLARGHYNSAMLYYGGEWYWGLDRLAHLADRLNKPGIRRATGDIADYQRQYRHVLQSYNTLRPRPKQVKTLDFYFSFRSPYSYLAADRVFKLADLYKIPVIPKPVMPMVNRGIALPKAKRKYILKDAKREAEKHNMPFGKISDPLGDGINNAMALFEFAQQKGLDKEYVVSVMSGIWSEGLDMTRKSHMKKIVERAELDWAEAEAFLGGDNWRKLAERNRDELGKLGLWGVPAFKYGRLTLWGQDRLWALEKEVLAGTKNGN</sequence>
<dbReference type="InterPro" id="IPR036249">
    <property type="entry name" value="Thioredoxin-like_sf"/>
</dbReference>
<dbReference type="InterPro" id="IPR001853">
    <property type="entry name" value="DSBA-like_thioredoxin_dom"/>
</dbReference>
<dbReference type="PANTHER" id="PTHR42943">
    <property type="entry name" value="GLUTATHIONE S-TRANSFERASE KAPPA"/>
    <property type="match status" value="1"/>
</dbReference>
<dbReference type="Gene3D" id="3.40.30.10">
    <property type="entry name" value="Glutaredoxin"/>
    <property type="match status" value="2"/>
</dbReference>
<name>A0A2K9LM66_9GAMM</name>
<dbReference type="RefSeq" id="WP_101894806.1">
    <property type="nucleotide sequence ID" value="NZ_CP022684.1"/>
</dbReference>
<dbReference type="AlphaFoldDB" id="A0A2K9LM66"/>
<dbReference type="KEGG" id="kak:Kalk_13795"/>
<reference evidence="3" key="1">
    <citation type="submission" date="2017-08" db="EMBL/GenBank/DDBJ databases">
        <title>Direct submision.</title>
        <authorList>
            <person name="Kim S.-J."/>
            <person name="Rhee S.-K."/>
        </authorList>
    </citation>
    <scope>NUCLEOTIDE SEQUENCE [LARGE SCALE GENOMIC DNA]</scope>
    <source>
        <strain evidence="3">GI5</strain>
    </source>
</reference>
<dbReference type="GO" id="GO:0016491">
    <property type="term" value="F:oxidoreductase activity"/>
    <property type="evidence" value="ECO:0007669"/>
    <property type="project" value="InterPro"/>
</dbReference>
<gene>
    <name evidence="2" type="ORF">Kalk_13795</name>
</gene>
<organism evidence="2 3">
    <name type="scientific">Ketobacter alkanivorans</name>
    <dbReference type="NCBI Taxonomy" id="1917421"/>
    <lineage>
        <taxon>Bacteria</taxon>
        <taxon>Pseudomonadati</taxon>
        <taxon>Pseudomonadota</taxon>
        <taxon>Gammaproteobacteria</taxon>
        <taxon>Pseudomonadales</taxon>
        <taxon>Ketobacteraceae</taxon>
        <taxon>Ketobacter</taxon>
    </lineage>
</organism>
<evidence type="ECO:0000313" key="3">
    <source>
        <dbReference type="Proteomes" id="UP000235116"/>
    </source>
</evidence>
<evidence type="ECO:0000259" key="1">
    <source>
        <dbReference type="Pfam" id="PF01323"/>
    </source>
</evidence>
<feature type="domain" description="DSBA-like thioredoxin" evidence="1">
    <location>
        <begin position="250"/>
        <end position="433"/>
    </location>
</feature>
<accession>A0A2K9LM66</accession>
<proteinExistence type="predicted"/>
<dbReference type="EMBL" id="CP022684">
    <property type="protein sequence ID" value="AUM13428.1"/>
    <property type="molecule type" value="Genomic_DNA"/>
</dbReference>
<dbReference type="Proteomes" id="UP000235116">
    <property type="component" value="Chromosome"/>
</dbReference>
<protein>
    <recommendedName>
        <fullName evidence="1">DSBA-like thioredoxin domain-containing protein</fullName>
    </recommendedName>
</protein>
<dbReference type="SUPFAM" id="SSF52833">
    <property type="entry name" value="Thioredoxin-like"/>
    <property type="match status" value="2"/>
</dbReference>
<keyword evidence="3" id="KW-1185">Reference proteome</keyword>
<dbReference type="Pfam" id="PF01323">
    <property type="entry name" value="DSBA"/>
    <property type="match status" value="1"/>
</dbReference>
<evidence type="ECO:0000313" key="2">
    <source>
        <dbReference type="EMBL" id="AUM13428.1"/>
    </source>
</evidence>
<dbReference type="InterPro" id="IPR051924">
    <property type="entry name" value="GST_Kappa/NadH"/>
</dbReference>
<dbReference type="PANTHER" id="PTHR42943:SF2">
    <property type="entry name" value="GLUTATHIONE S-TRANSFERASE KAPPA 1"/>
    <property type="match status" value="1"/>
</dbReference>